<proteinExistence type="predicted"/>
<reference evidence="1 2" key="1">
    <citation type="journal article" date="2003" name="Proc. Natl. Acad. Sci. U.S.A.">
        <title>Complete genome sequence of the marine planctomycete Pirellula sp. strain 1.</title>
        <authorList>
            <person name="Gloeckner F.O."/>
            <person name="Kube M."/>
            <person name="Bauer M."/>
            <person name="Teeling H."/>
            <person name="Lombardot T."/>
            <person name="Ludwig W."/>
            <person name="Gade D."/>
            <person name="Beck A."/>
            <person name="Borzym K."/>
            <person name="Heitmann K."/>
            <person name="Rabus R."/>
            <person name="Schlesner H."/>
            <person name="Amann R."/>
            <person name="Reinhardt R."/>
        </authorList>
    </citation>
    <scope>NUCLEOTIDE SEQUENCE [LARGE SCALE GENOMIC DNA]</scope>
    <source>
        <strain evidence="2">DSM 10527 / NCIMB 13988 / SH1</strain>
    </source>
</reference>
<dbReference type="STRING" id="243090.RB10178"/>
<sequence length="50" mass="5494">MVPPGKGEYSSDRRLTLQWVGVSARLASFEASARLPGENLAYSPKFPRPC</sequence>
<name>Q7UFD7_RHOBA</name>
<dbReference type="AlphaFoldDB" id="Q7UFD7"/>
<organism evidence="1 2">
    <name type="scientific">Rhodopirellula baltica (strain DSM 10527 / NCIMB 13988 / SH1)</name>
    <dbReference type="NCBI Taxonomy" id="243090"/>
    <lineage>
        <taxon>Bacteria</taxon>
        <taxon>Pseudomonadati</taxon>
        <taxon>Planctomycetota</taxon>
        <taxon>Planctomycetia</taxon>
        <taxon>Pirellulales</taxon>
        <taxon>Pirellulaceae</taxon>
        <taxon>Rhodopirellula</taxon>
    </lineage>
</organism>
<dbReference type="KEGG" id="rba:RB10178"/>
<keyword evidence="2" id="KW-1185">Reference proteome</keyword>
<protein>
    <submittedName>
        <fullName evidence="1">Uncharacterized protein</fullName>
    </submittedName>
</protein>
<dbReference type="EnsemblBacteria" id="CAD78746">
    <property type="protein sequence ID" value="CAD78746"/>
    <property type="gene ID" value="RB10178"/>
</dbReference>
<evidence type="ECO:0000313" key="1">
    <source>
        <dbReference type="EMBL" id="CAD78746.1"/>
    </source>
</evidence>
<dbReference type="Proteomes" id="UP000001025">
    <property type="component" value="Chromosome"/>
</dbReference>
<dbReference type="InParanoid" id="Q7UFD7"/>
<accession>Q7UFD7</accession>
<dbReference type="EMBL" id="BX294151">
    <property type="protein sequence ID" value="CAD78746.1"/>
    <property type="molecule type" value="Genomic_DNA"/>
</dbReference>
<gene>
    <name evidence="1" type="ordered locus">RB10178</name>
</gene>
<dbReference type="HOGENOM" id="CLU_3122034_0_0_0"/>
<evidence type="ECO:0000313" key="2">
    <source>
        <dbReference type="Proteomes" id="UP000001025"/>
    </source>
</evidence>